<dbReference type="EMBL" id="CM001221">
    <property type="protein sequence ID" value="KEH27986.1"/>
    <property type="molecule type" value="Genomic_DNA"/>
</dbReference>
<sequence length="61" mass="7647">MRYEKPKRNLYLENRFRIWETNDWRLNIINGVHNHEMKASLEEHMLAGRLREDDKKIVHDW</sequence>
<evidence type="ECO:0000313" key="1">
    <source>
        <dbReference type="EMBL" id="KEH27986.1"/>
    </source>
</evidence>
<organism evidence="1 3">
    <name type="scientific">Medicago truncatula</name>
    <name type="common">Barrel medic</name>
    <name type="synonym">Medicago tribuloides</name>
    <dbReference type="NCBI Taxonomy" id="3880"/>
    <lineage>
        <taxon>Eukaryota</taxon>
        <taxon>Viridiplantae</taxon>
        <taxon>Streptophyta</taxon>
        <taxon>Embryophyta</taxon>
        <taxon>Tracheophyta</taxon>
        <taxon>Spermatophyta</taxon>
        <taxon>Magnoliopsida</taxon>
        <taxon>eudicotyledons</taxon>
        <taxon>Gunneridae</taxon>
        <taxon>Pentapetalae</taxon>
        <taxon>rosids</taxon>
        <taxon>fabids</taxon>
        <taxon>Fabales</taxon>
        <taxon>Fabaceae</taxon>
        <taxon>Papilionoideae</taxon>
        <taxon>50 kb inversion clade</taxon>
        <taxon>NPAAA clade</taxon>
        <taxon>Hologalegina</taxon>
        <taxon>IRL clade</taxon>
        <taxon>Trifolieae</taxon>
        <taxon>Medicago</taxon>
    </lineage>
</organism>
<proteinExistence type="predicted"/>
<reference evidence="2" key="3">
    <citation type="submission" date="2015-04" db="UniProtKB">
        <authorList>
            <consortium name="EnsemblPlants"/>
        </authorList>
    </citation>
    <scope>IDENTIFICATION</scope>
    <source>
        <strain evidence="2">cv. Jemalong A17</strain>
    </source>
</reference>
<evidence type="ECO:0008006" key="4">
    <source>
        <dbReference type="Google" id="ProtNLM"/>
    </source>
</evidence>
<evidence type="ECO:0000313" key="3">
    <source>
        <dbReference type="Proteomes" id="UP000002051"/>
    </source>
</evidence>
<reference evidence="1 3" key="1">
    <citation type="journal article" date="2011" name="Nature">
        <title>The Medicago genome provides insight into the evolution of rhizobial symbioses.</title>
        <authorList>
            <person name="Young N.D."/>
            <person name="Debelle F."/>
            <person name="Oldroyd G.E."/>
            <person name="Geurts R."/>
            <person name="Cannon S.B."/>
            <person name="Udvardi M.K."/>
            <person name="Benedito V.A."/>
            <person name="Mayer K.F."/>
            <person name="Gouzy J."/>
            <person name="Schoof H."/>
            <person name="Van de Peer Y."/>
            <person name="Proost S."/>
            <person name="Cook D.R."/>
            <person name="Meyers B.C."/>
            <person name="Spannagl M."/>
            <person name="Cheung F."/>
            <person name="De Mita S."/>
            <person name="Krishnakumar V."/>
            <person name="Gundlach H."/>
            <person name="Zhou S."/>
            <person name="Mudge J."/>
            <person name="Bharti A.K."/>
            <person name="Murray J.D."/>
            <person name="Naoumkina M.A."/>
            <person name="Rosen B."/>
            <person name="Silverstein K.A."/>
            <person name="Tang H."/>
            <person name="Rombauts S."/>
            <person name="Zhao P.X."/>
            <person name="Zhou P."/>
            <person name="Barbe V."/>
            <person name="Bardou P."/>
            <person name="Bechner M."/>
            <person name="Bellec A."/>
            <person name="Berger A."/>
            <person name="Berges H."/>
            <person name="Bidwell S."/>
            <person name="Bisseling T."/>
            <person name="Choisne N."/>
            <person name="Couloux A."/>
            <person name="Denny R."/>
            <person name="Deshpande S."/>
            <person name="Dai X."/>
            <person name="Doyle J.J."/>
            <person name="Dudez A.M."/>
            <person name="Farmer A.D."/>
            <person name="Fouteau S."/>
            <person name="Franken C."/>
            <person name="Gibelin C."/>
            <person name="Gish J."/>
            <person name="Goldstein S."/>
            <person name="Gonzalez A.J."/>
            <person name="Green P.J."/>
            <person name="Hallab A."/>
            <person name="Hartog M."/>
            <person name="Hua A."/>
            <person name="Humphray S.J."/>
            <person name="Jeong D.H."/>
            <person name="Jing Y."/>
            <person name="Jocker A."/>
            <person name="Kenton S.M."/>
            <person name="Kim D.J."/>
            <person name="Klee K."/>
            <person name="Lai H."/>
            <person name="Lang C."/>
            <person name="Lin S."/>
            <person name="Macmil S.L."/>
            <person name="Magdelenat G."/>
            <person name="Matthews L."/>
            <person name="McCorrison J."/>
            <person name="Monaghan E.L."/>
            <person name="Mun J.H."/>
            <person name="Najar F.Z."/>
            <person name="Nicholson C."/>
            <person name="Noirot C."/>
            <person name="O'Bleness M."/>
            <person name="Paule C.R."/>
            <person name="Poulain J."/>
            <person name="Prion F."/>
            <person name="Qin B."/>
            <person name="Qu C."/>
            <person name="Retzel E.F."/>
            <person name="Riddle C."/>
            <person name="Sallet E."/>
            <person name="Samain S."/>
            <person name="Samson N."/>
            <person name="Sanders I."/>
            <person name="Saurat O."/>
            <person name="Scarpelli C."/>
            <person name="Schiex T."/>
            <person name="Segurens B."/>
            <person name="Severin A.J."/>
            <person name="Sherrier D.J."/>
            <person name="Shi R."/>
            <person name="Sims S."/>
            <person name="Singer S.R."/>
            <person name="Sinharoy S."/>
            <person name="Sterck L."/>
            <person name="Viollet A."/>
            <person name="Wang B.B."/>
            <person name="Wang K."/>
            <person name="Wang M."/>
            <person name="Wang X."/>
            <person name="Warfsmann J."/>
            <person name="Weissenbach J."/>
            <person name="White D.D."/>
            <person name="White J.D."/>
            <person name="Wiley G.B."/>
            <person name="Wincker P."/>
            <person name="Xing Y."/>
            <person name="Yang L."/>
            <person name="Yao Z."/>
            <person name="Ying F."/>
            <person name="Zhai J."/>
            <person name="Zhou L."/>
            <person name="Zuber A."/>
            <person name="Denarie J."/>
            <person name="Dixon R.A."/>
            <person name="May G.D."/>
            <person name="Schwartz D.C."/>
            <person name="Rogers J."/>
            <person name="Quetier F."/>
            <person name="Town C.D."/>
            <person name="Roe B.A."/>
        </authorList>
    </citation>
    <scope>NUCLEOTIDE SEQUENCE [LARGE SCALE GENOMIC DNA]</scope>
    <source>
        <strain evidence="1">A17</strain>
        <strain evidence="2 3">cv. Jemalong A17</strain>
    </source>
</reference>
<reference evidence="1 3" key="2">
    <citation type="journal article" date="2014" name="BMC Genomics">
        <title>An improved genome release (version Mt4.0) for the model legume Medicago truncatula.</title>
        <authorList>
            <person name="Tang H."/>
            <person name="Krishnakumar V."/>
            <person name="Bidwell S."/>
            <person name="Rosen B."/>
            <person name="Chan A."/>
            <person name="Zhou S."/>
            <person name="Gentzbittel L."/>
            <person name="Childs K.L."/>
            <person name="Yandell M."/>
            <person name="Gundlach H."/>
            <person name="Mayer K.F."/>
            <person name="Schwartz D.C."/>
            <person name="Town C.D."/>
        </authorList>
    </citation>
    <scope>GENOME REANNOTATION</scope>
    <source>
        <strain evidence="1">A17</strain>
        <strain evidence="2 3">cv. Jemalong A17</strain>
    </source>
</reference>
<dbReference type="AlphaFoldDB" id="A0A072UEY3"/>
<dbReference type="EnsemblPlants" id="KEH27986">
    <property type="protein sequence ID" value="KEH27986"/>
    <property type="gene ID" value="MTR_5g055912"/>
</dbReference>
<accession>A0A072UEY3</accession>
<gene>
    <name evidence="1" type="ordered locus">MTR_5g055912</name>
</gene>
<evidence type="ECO:0000313" key="2">
    <source>
        <dbReference type="EnsemblPlants" id="KEH27986"/>
    </source>
</evidence>
<protein>
    <recommendedName>
        <fullName evidence="4">FAR1 DNA-binding domain protein</fullName>
    </recommendedName>
</protein>
<keyword evidence="3" id="KW-1185">Reference proteome</keyword>
<dbReference type="HOGENOM" id="CLU_2926096_0_0_1"/>
<dbReference type="Proteomes" id="UP000002051">
    <property type="component" value="Chromosome 5"/>
</dbReference>
<name>A0A072UEY3_MEDTR</name>